<dbReference type="Gene3D" id="3.30.420.10">
    <property type="entry name" value="Ribonuclease H-like superfamily/Ribonuclease H"/>
    <property type="match status" value="1"/>
</dbReference>
<gene>
    <name evidence="3" type="ORF">Tco_0951460</name>
</gene>
<feature type="region of interest" description="Disordered" evidence="1">
    <location>
        <begin position="166"/>
        <end position="246"/>
    </location>
</feature>
<organism evidence="3 4">
    <name type="scientific">Tanacetum coccineum</name>
    <dbReference type="NCBI Taxonomy" id="301880"/>
    <lineage>
        <taxon>Eukaryota</taxon>
        <taxon>Viridiplantae</taxon>
        <taxon>Streptophyta</taxon>
        <taxon>Embryophyta</taxon>
        <taxon>Tracheophyta</taxon>
        <taxon>Spermatophyta</taxon>
        <taxon>Magnoliopsida</taxon>
        <taxon>eudicotyledons</taxon>
        <taxon>Gunneridae</taxon>
        <taxon>Pentapetalae</taxon>
        <taxon>asterids</taxon>
        <taxon>campanulids</taxon>
        <taxon>Asterales</taxon>
        <taxon>Asteraceae</taxon>
        <taxon>Asteroideae</taxon>
        <taxon>Anthemideae</taxon>
        <taxon>Anthemidinae</taxon>
        <taxon>Tanacetum</taxon>
    </lineage>
</organism>
<evidence type="ECO:0000313" key="4">
    <source>
        <dbReference type="Proteomes" id="UP001151760"/>
    </source>
</evidence>
<sequence>MLSKNDEAKMVLYNALPKKEYERIFMVILEKDLEIAKNKKEKYKSLALKAKQVLSDDDTSSSDSNDEEYAMAVRDFKKFFRRRGKQLFRYSKGIRCWKLSDSGDDTKKEGDCLMAHSNEEFDNEVQFGAFCDANGITHNVSAPRTPQSNGVVERKNRTLQEMSRTLLNEQSIPQTKCKGDLPPSTTNPSPPRPSFATIERLANEPPPIPPIDSTYPSPTLELEPTPPPLPPQCLPPPPSQLSPLPP</sequence>
<reference evidence="3" key="1">
    <citation type="journal article" date="2022" name="Int. J. Mol. Sci.">
        <title>Draft Genome of Tanacetum Coccineum: Genomic Comparison of Closely Related Tanacetum-Family Plants.</title>
        <authorList>
            <person name="Yamashiro T."/>
            <person name="Shiraishi A."/>
            <person name="Nakayama K."/>
            <person name="Satake H."/>
        </authorList>
    </citation>
    <scope>NUCLEOTIDE SEQUENCE</scope>
</reference>
<evidence type="ECO:0000259" key="2">
    <source>
        <dbReference type="PROSITE" id="PS50994"/>
    </source>
</evidence>
<dbReference type="InterPro" id="IPR039537">
    <property type="entry name" value="Retrotran_Ty1/copia-like"/>
</dbReference>
<comment type="caution">
    <text evidence="3">The sequence shown here is derived from an EMBL/GenBank/DDBJ whole genome shotgun (WGS) entry which is preliminary data.</text>
</comment>
<reference evidence="3" key="2">
    <citation type="submission" date="2022-01" db="EMBL/GenBank/DDBJ databases">
        <authorList>
            <person name="Yamashiro T."/>
            <person name="Shiraishi A."/>
            <person name="Satake H."/>
            <person name="Nakayama K."/>
        </authorList>
    </citation>
    <scope>NUCLEOTIDE SEQUENCE</scope>
</reference>
<dbReference type="InterPro" id="IPR036397">
    <property type="entry name" value="RNaseH_sf"/>
</dbReference>
<protein>
    <submittedName>
        <fullName evidence="3">Retrovirus-related pol polyprotein from transposon TNT 1-94</fullName>
    </submittedName>
</protein>
<dbReference type="InterPro" id="IPR001584">
    <property type="entry name" value="Integrase_cat-core"/>
</dbReference>
<dbReference type="PANTHER" id="PTHR42648">
    <property type="entry name" value="TRANSPOSASE, PUTATIVE-RELATED"/>
    <property type="match status" value="1"/>
</dbReference>
<accession>A0ABQ5DUL7</accession>
<feature type="domain" description="Integrase catalytic" evidence="2">
    <location>
        <begin position="13"/>
        <end position="224"/>
    </location>
</feature>
<dbReference type="Proteomes" id="UP001151760">
    <property type="component" value="Unassembled WGS sequence"/>
</dbReference>
<dbReference type="InterPro" id="IPR012337">
    <property type="entry name" value="RNaseH-like_sf"/>
</dbReference>
<evidence type="ECO:0000256" key="1">
    <source>
        <dbReference type="SAM" id="MobiDB-lite"/>
    </source>
</evidence>
<feature type="compositionally biased region" description="Pro residues" evidence="1">
    <location>
        <begin position="224"/>
        <end position="246"/>
    </location>
</feature>
<evidence type="ECO:0000313" key="3">
    <source>
        <dbReference type="EMBL" id="GJT42745.1"/>
    </source>
</evidence>
<feature type="compositionally biased region" description="Low complexity" evidence="1">
    <location>
        <begin position="211"/>
        <end position="223"/>
    </location>
</feature>
<dbReference type="PROSITE" id="PS50994">
    <property type="entry name" value="INTEGRASE"/>
    <property type="match status" value="1"/>
</dbReference>
<keyword evidence="4" id="KW-1185">Reference proteome</keyword>
<name>A0ABQ5DUL7_9ASTR</name>
<proteinExistence type="predicted"/>
<dbReference type="EMBL" id="BQNB010015671">
    <property type="protein sequence ID" value="GJT42745.1"/>
    <property type="molecule type" value="Genomic_DNA"/>
</dbReference>
<dbReference type="PANTHER" id="PTHR42648:SF21">
    <property type="entry name" value="CYSTEINE-RICH RLK (RECEPTOR-LIKE PROTEIN KINASE) 8"/>
    <property type="match status" value="1"/>
</dbReference>
<dbReference type="SUPFAM" id="SSF53098">
    <property type="entry name" value="Ribonuclease H-like"/>
    <property type="match status" value="1"/>
</dbReference>